<accession>A0ABQ5AHT2</accession>
<gene>
    <name evidence="2" type="ORF">Tco_0822476</name>
</gene>
<reference evidence="2" key="1">
    <citation type="journal article" date="2022" name="Int. J. Mol. Sci.">
        <title>Draft Genome of Tanacetum Coccineum: Genomic Comparison of Closely Related Tanacetum-Family Plants.</title>
        <authorList>
            <person name="Yamashiro T."/>
            <person name="Shiraishi A."/>
            <person name="Nakayama K."/>
            <person name="Satake H."/>
        </authorList>
    </citation>
    <scope>NUCLEOTIDE SEQUENCE</scope>
</reference>
<comment type="caution">
    <text evidence="2">The sequence shown here is derived from an EMBL/GenBank/DDBJ whole genome shotgun (WGS) entry which is preliminary data.</text>
</comment>
<dbReference type="EMBL" id="BQNB010012260">
    <property type="protein sequence ID" value="GJT01307.1"/>
    <property type="molecule type" value="Genomic_DNA"/>
</dbReference>
<sequence>MKDHPLSVDASPTALSPGYIANSDPKEDKEDLEEDPADHPARIEGSEDAEVVTTDESAPRPPTPYHLIFELNPLWYRCLSKPYHDHHLLRKAFQVLLLPTLHHHTTRE</sequence>
<name>A0ABQ5AHT2_9ASTR</name>
<evidence type="ECO:0000313" key="2">
    <source>
        <dbReference type="EMBL" id="GJT01307.1"/>
    </source>
</evidence>
<proteinExistence type="predicted"/>
<organism evidence="2 3">
    <name type="scientific">Tanacetum coccineum</name>
    <dbReference type="NCBI Taxonomy" id="301880"/>
    <lineage>
        <taxon>Eukaryota</taxon>
        <taxon>Viridiplantae</taxon>
        <taxon>Streptophyta</taxon>
        <taxon>Embryophyta</taxon>
        <taxon>Tracheophyta</taxon>
        <taxon>Spermatophyta</taxon>
        <taxon>Magnoliopsida</taxon>
        <taxon>eudicotyledons</taxon>
        <taxon>Gunneridae</taxon>
        <taxon>Pentapetalae</taxon>
        <taxon>asterids</taxon>
        <taxon>campanulids</taxon>
        <taxon>Asterales</taxon>
        <taxon>Asteraceae</taxon>
        <taxon>Asteroideae</taxon>
        <taxon>Anthemideae</taxon>
        <taxon>Anthemidinae</taxon>
        <taxon>Tanacetum</taxon>
    </lineage>
</organism>
<feature type="region of interest" description="Disordered" evidence="1">
    <location>
        <begin position="1"/>
        <end position="63"/>
    </location>
</feature>
<protein>
    <submittedName>
        <fullName evidence="2">Uncharacterized protein</fullName>
    </submittedName>
</protein>
<evidence type="ECO:0000256" key="1">
    <source>
        <dbReference type="SAM" id="MobiDB-lite"/>
    </source>
</evidence>
<dbReference type="Proteomes" id="UP001151760">
    <property type="component" value="Unassembled WGS sequence"/>
</dbReference>
<evidence type="ECO:0000313" key="3">
    <source>
        <dbReference type="Proteomes" id="UP001151760"/>
    </source>
</evidence>
<reference evidence="2" key="2">
    <citation type="submission" date="2022-01" db="EMBL/GenBank/DDBJ databases">
        <authorList>
            <person name="Yamashiro T."/>
            <person name="Shiraishi A."/>
            <person name="Satake H."/>
            <person name="Nakayama K."/>
        </authorList>
    </citation>
    <scope>NUCLEOTIDE SEQUENCE</scope>
</reference>
<keyword evidence="3" id="KW-1185">Reference proteome</keyword>